<proteinExistence type="predicted"/>
<dbReference type="Proteomes" id="UP000008330">
    <property type="component" value="Plasmid pRLG201"/>
</dbReference>
<dbReference type="EMBL" id="CP001192">
    <property type="protein sequence ID" value="ACI57861.1"/>
    <property type="molecule type" value="Genomic_DNA"/>
</dbReference>
<name>A0ABF7QUS9_RHILW</name>
<keyword evidence="2" id="KW-1185">Reference proteome</keyword>
<keyword evidence="1" id="KW-0614">Plasmid</keyword>
<geneLocation type="plasmid" evidence="1 2">
    <name>pRLG201</name>
</geneLocation>
<gene>
    <name evidence="1" type="ordered locus">Rleg2_4607</name>
</gene>
<evidence type="ECO:0000313" key="1">
    <source>
        <dbReference type="EMBL" id="ACI57861.1"/>
    </source>
</evidence>
<sequence>MAAAALYFDRAECKLRAFTSTKNKPMPCFLAVYTMKPEDLASFRSRTKAEQDAIDAVGLPQWAAWEDRNAASICDRGGMVGKTIRVTQDGISKASNPFCGYVVVEAETIEAAARLFQHHPHITVFPGDGIDIMPFLT</sequence>
<accession>A0ABF7QUS9</accession>
<organism evidence="1 2">
    <name type="scientific">Rhizobium leguminosarum bv. trifolii (strain WSM2304)</name>
    <dbReference type="NCBI Taxonomy" id="395492"/>
    <lineage>
        <taxon>Bacteria</taxon>
        <taxon>Pseudomonadati</taxon>
        <taxon>Pseudomonadota</taxon>
        <taxon>Alphaproteobacteria</taxon>
        <taxon>Hyphomicrobiales</taxon>
        <taxon>Rhizobiaceae</taxon>
        <taxon>Rhizobium/Agrobacterium group</taxon>
        <taxon>Rhizobium</taxon>
    </lineage>
</organism>
<evidence type="ECO:0008006" key="3">
    <source>
        <dbReference type="Google" id="ProtNLM"/>
    </source>
</evidence>
<dbReference type="KEGG" id="rlt:Rleg2_4607"/>
<dbReference type="AlphaFoldDB" id="A0ABF7QUS9"/>
<reference evidence="1 2" key="1">
    <citation type="journal article" date="2010" name="Stand. Genomic Sci.">
        <title>Complete genome sequence of Rhizobium leguminosarum bv trifolii strain WSM2304, an effective microsymbiont of the South American clover Trifolium polymorphum.</title>
        <authorList>
            <person name="Reeve W."/>
            <person name="O'Hara G."/>
            <person name="Chain P."/>
            <person name="Ardley J."/>
            <person name="Brau L."/>
            <person name="Nandesena K."/>
            <person name="Tiwari R."/>
            <person name="Malfatti S."/>
            <person name="Kiss H."/>
            <person name="Lapidus A."/>
            <person name="Copeland A."/>
            <person name="Nolan M."/>
            <person name="Land M."/>
            <person name="Ivanova N."/>
            <person name="Mavromatis K."/>
            <person name="Markowitz V."/>
            <person name="Kyrpides N."/>
            <person name="Melino V."/>
            <person name="Denton M."/>
            <person name="Yates R."/>
            <person name="Howieson J."/>
        </authorList>
    </citation>
    <scope>NUCLEOTIDE SEQUENCE [LARGE SCALE GENOMIC DNA]</scope>
    <source>
        <strain evidence="1 2">WSM2304</strain>
    </source>
</reference>
<evidence type="ECO:0000313" key="2">
    <source>
        <dbReference type="Proteomes" id="UP000008330"/>
    </source>
</evidence>
<protein>
    <recommendedName>
        <fullName evidence="3">YCII-related domain-containing protein</fullName>
    </recommendedName>
</protein>